<dbReference type="PANTHER" id="PTHR34309">
    <property type="entry name" value="SLR1406 PROTEIN"/>
    <property type="match status" value="1"/>
</dbReference>
<evidence type="ECO:0000256" key="1">
    <source>
        <dbReference type="SAM" id="SignalP"/>
    </source>
</evidence>
<keyword evidence="3" id="KW-1185">Reference proteome</keyword>
<sequence>MNAFIKLVTISLIAGLSFSAQAQVATTKVLTLDAAKKIAATARQFAVTAKAPGGSIAIVDAGGELIYLERLDNTFAASALIAYDKAHTSAMFKTPSRKLEESIVGGRTPLITVGYTMLIGGVPITLDGVVVGAIGVSGSASAQQDEEIALAGAKTTFNQ</sequence>
<organism evidence="2 3">
    <name type="scientific">Nibrella viscosa</name>
    <dbReference type="NCBI Taxonomy" id="1084524"/>
    <lineage>
        <taxon>Bacteria</taxon>
        <taxon>Pseudomonadati</taxon>
        <taxon>Bacteroidota</taxon>
        <taxon>Cytophagia</taxon>
        <taxon>Cytophagales</taxon>
        <taxon>Spirosomataceae</taxon>
        <taxon>Nibrella</taxon>
    </lineage>
</organism>
<dbReference type="InterPro" id="IPR005624">
    <property type="entry name" value="PduO/GlcC-like"/>
</dbReference>
<dbReference type="Proteomes" id="UP001500936">
    <property type="component" value="Unassembled WGS sequence"/>
</dbReference>
<feature type="chain" id="PRO_5047048620" evidence="1">
    <location>
        <begin position="23"/>
        <end position="159"/>
    </location>
</feature>
<comment type="caution">
    <text evidence="2">The sequence shown here is derived from an EMBL/GenBank/DDBJ whole genome shotgun (WGS) entry which is preliminary data.</text>
</comment>
<dbReference type="EMBL" id="BAABHB010000013">
    <property type="protein sequence ID" value="GAA4415689.1"/>
    <property type="molecule type" value="Genomic_DNA"/>
</dbReference>
<dbReference type="SUPFAM" id="SSF143744">
    <property type="entry name" value="GlcG-like"/>
    <property type="match status" value="1"/>
</dbReference>
<gene>
    <name evidence="2" type="ORF">GCM10023187_46400</name>
</gene>
<dbReference type="Gene3D" id="3.30.450.150">
    <property type="entry name" value="Haem-degrading domain"/>
    <property type="match status" value="1"/>
</dbReference>
<evidence type="ECO:0000313" key="3">
    <source>
        <dbReference type="Proteomes" id="UP001500936"/>
    </source>
</evidence>
<accession>A0ABP8KSW9</accession>
<feature type="signal peptide" evidence="1">
    <location>
        <begin position="1"/>
        <end position="22"/>
    </location>
</feature>
<dbReference type="Pfam" id="PF03928">
    <property type="entry name" value="HbpS-like"/>
    <property type="match status" value="1"/>
</dbReference>
<keyword evidence="1" id="KW-0732">Signal</keyword>
<dbReference type="InterPro" id="IPR052517">
    <property type="entry name" value="GlcG_carb_metab_protein"/>
</dbReference>
<dbReference type="InterPro" id="IPR038084">
    <property type="entry name" value="PduO/GlcC-like_sf"/>
</dbReference>
<evidence type="ECO:0000313" key="2">
    <source>
        <dbReference type="EMBL" id="GAA4415689.1"/>
    </source>
</evidence>
<name>A0ABP8KSW9_9BACT</name>
<reference evidence="3" key="1">
    <citation type="journal article" date="2019" name="Int. J. Syst. Evol. Microbiol.">
        <title>The Global Catalogue of Microorganisms (GCM) 10K type strain sequencing project: providing services to taxonomists for standard genome sequencing and annotation.</title>
        <authorList>
            <consortium name="The Broad Institute Genomics Platform"/>
            <consortium name="The Broad Institute Genome Sequencing Center for Infectious Disease"/>
            <person name="Wu L."/>
            <person name="Ma J."/>
        </authorList>
    </citation>
    <scope>NUCLEOTIDE SEQUENCE [LARGE SCALE GENOMIC DNA]</scope>
    <source>
        <strain evidence="3">JCM 17925</strain>
    </source>
</reference>
<protein>
    <submittedName>
        <fullName evidence="2">Heme-binding protein</fullName>
    </submittedName>
</protein>
<dbReference type="RefSeq" id="WP_345270443.1">
    <property type="nucleotide sequence ID" value="NZ_BAABHB010000013.1"/>
</dbReference>
<dbReference type="PANTHER" id="PTHR34309:SF1">
    <property type="entry name" value="PROTEIN GLCG"/>
    <property type="match status" value="1"/>
</dbReference>
<proteinExistence type="predicted"/>